<keyword evidence="1" id="KW-0472">Membrane</keyword>
<feature type="transmembrane region" description="Helical" evidence="1">
    <location>
        <begin position="7"/>
        <end position="27"/>
    </location>
</feature>
<evidence type="ECO:0000256" key="1">
    <source>
        <dbReference type="SAM" id="Phobius"/>
    </source>
</evidence>
<sequence>MNIRITKVSVLFLPIAFWVSMLIGFWAIDSPPDGLPPIASEGLNDVWNFYLPLLLFTLAIVFFFTRKRKPPTWENFAINKATLKRDLLLAITYLTIGHLLLGGLLDIGLHFPGPDVFQSSDHGMNDVARWVAIQGIVFVILPCLWLRKQGFSIRKLIAGIEWKRDIWFMILFWMGEFISVALISDFFQVAPSDYLHAIPMGILVNTIGAGLPVLIMIHLIIIPRLVLLFDNQLLAIMLAGLVYATFSLFDPGVSYANATVGLSSFFYIFATQTLIGMGKATFTVRTGNPIIHFTSYHILGARVAFDTAMFAEIFRR</sequence>
<keyword evidence="3" id="KW-1185">Reference proteome</keyword>
<feature type="transmembrane region" description="Helical" evidence="1">
    <location>
        <begin position="127"/>
        <end position="146"/>
    </location>
</feature>
<dbReference type="AlphaFoldDB" id="A0A285PC46"/>
<evidence type="ECO:0000313" key="2">
    <source>
        <dbReference type="EMBL" id="SNZ19324.1"/>
    </source>
</evidence>
<dbReference type="OrthoDB" id="9255602at2"/>
<feature type="transmembrane region" description="Helical" evidence="1">
    <location>
        <begin position="233"/>
        <end position="249"/>
    </location>
</feature>
<name>A0A285PC46_9HYPH</name>
<evidence type="ECO:0000313" key="3">
    <source>
        <dbReference type="Proteomes" id="UP000219439"/>
    </source>
</evidence>
<accession>A0A285PC46</accession>
<dbReference type="Proteomes" id="UP000219439">
    <property type="component" value="Unassembled WGS sequence"/>
</dbReference>
<dbReference type="RefSeq" id="WP_097153680.1">
    <property type="nucleotide sequence ID" value="NZ_OBEL01000002.1"/>
</dbReference>
<protein>
    <submittedName>
        <fullName evidence="2">PEP-CTERM protein-sorting domain-containing protein</fullName>
    </submittedName>
</protein>
<feature type="transmembrane region" description="Helical" evidence="1">
    <location>
        <begin position="87"/>
        <end position="107"/>
    </location>
</feature>
<gene>
    <name evidence="2" type="ORF">SAMN06265368_2407</name>
</gene>
<feature type="transmembrane region" description="Helical" evidence="1">
    <location>
        <begin position="202"/>
        <end position="221"/>
    </location>
</feature>
<feature type="transmembrane region" description="Helical" evidence="1">
    <location>
        <begin position="166"/>
        <end position="190"/>
    </location>
</feature>
<feature type="transmembrane region" description="Helical" evidence="1">
    <location>
        <begin position="47"/>
        <end position="66"/>
    </location>
</feature>
<keyword evidence="1" id="KW-1133">Transmembrane helix</keyword>
<feature type="transmembrane region" description="Helical" evidence="1">
    <location>
        <begin position="255"/>
        <end position="275"/>
    </location>
</feature>
<dbReference type="EMBL" id="OBEL01000002">
    <property type="protein sequence ID" value="SNZ19324.1"/>
    <property type="molecule type" value="Genomic_DNA"/>
</dbReference>
<proteinExistence type="predicted"/>
<keyword evidence="1" id="KW-0812">Transmembrane</keyword>
<reference evidence="2 3" key="1">
    <citation type="submission" date="2017-09" db="EMBL/GenBank/DDBJ databases">
        <authorList>
            <person name="Ehlers B."/>
            <person name="Leendertz F.H."/>
        </authorList>
    </citation>
    <scope>NUCLEOTIDE SEQUENCE [LARGE SCALE GENOMIC DNA]</scope>
    <source>
        <strain evidence="2 3">DSM 18289</strain>
    </source>
</reference>
<organism evidence="2 3">
    <name type="scientific">Cohaesibacter gelatinilyticus</name>
    <dbReference type="NCBI Taxonomy" id="372072"/>
    <lineage>
        <taxon>Bacteria</taxon>
        <taxon>Pseudomonadati</taxon>
        <taxon>Pseudomonadota</taxon>
        <taxon>Alphaproteobacteria</taxon>
        <taxon>Hyphomicrobiales</taxon>
        <taxon>Cohaesibacteraceae</taxon>
    </lineage>
</organism>